<dbReference type="KEGG" id="cgn:OK18_05590"/>
<reference evidence="2 3" key="1">
    <citation type="submission" date="2014-11" db="EMBL/GenBank/DDBJ databases">
        <authorList>
            <person name="Park G.-S."/>
            <person name="Hong S.-J."/>
            <person name="Jung B.K."/>
            <person name="Khan A.R."/>
            <person name="Kwak Y."/>
            <person name="Shin J.-H."/>
        </authorList>
    </citation>
    <scope>NUCLEOTIDE SEQUENCE [LARGE SCALE GENOMIC DNA]</scope>
    <source>
        <strain evidence="2 3">DSM 27622</strain>
    </source>
</reference>
<gene>
    <name evidence="2" type="ORF">OK18_05590</name>
</gene>
<dbReference type="STRING" id="1324352.OK18_05590"/>
<feature type="domain" description="Spore protein YkvP/CgeB glycosyl transferase-like" evidence="1">
    <location>
        <begin position="188"/>
        <end position="292"/>
    </location>
</feature>
<evidence type="ECO:0000313" key="3">
    <source>
        <dbReference type="Proteomes" id="UP000035213"/>
    </source>
</evidence>
<accession>A0A0G3M0L8</accession>
<dbReference type="InterPro" id="IPR055259">
    <property type="entry name" value="YkvP/CgeB_Glyco_trans-like"/>
</dbReference>
<dbReference type="Pfam" id="PF13524">
    <property type="entry name" value="Glyco_trans_1_2"/>
    <property type="match status" value="1"/>
</dbReference>
<sequence>MKICIISYDFWDYDKYIVEALCKRGIDAHHIKISTVTHSNFHERAVNALSKTFLNKNLKTEKRQKFVLDSLEKLGHQDQILVLNPDTFDLSTLEKIRKYTDRLITYLYDNLERVPVENKLYLFDKIFSFDSIDVKKHGFEKITNYIYLPYTPKEVQHPEMDLFYITSYDSRRVSLIKLLAKKLIDLGLKFQIMVIGKKSWKHQLTNIFTKVPKNLFLIFSIKKIPHNDLPKYYKNSKVLLDLMREGQYGLSFRVFEAMSLEKKIITDNEAIKSYDFYNPNNILILNENISNLDKSFFEKPYEKIPEEVYNRYTLDHWVNKIFELDTKNNRWES</sequence>
<evidence type="ECO:0000259" key="1">
    <source>
        <dbReference type="Pfam" id="PF13524"/>
    </source>
</evidence>
<name>A0A0G3M0L8_CHRGL</name>
<evidence type="ECO:0000313" key="2">
    <source>
        <dbReference type="EMBL" id="AKK72180.1"/>
    </source>
</evidence>
<dbReference type="RefSeq" id="WP_053327375.1">
    <property type="nucleotide sequence ID" value="NZ_CP009928.1"/>
</dbReference>
<protein>
    <recommendedName>
        <fullName evidence="1">Spore protein YkvP/CgeB glycosyl transferase-like domain-containing protein</fullName>
    </recommendedName>
</protein>
<dbReference type="PATRIC" id="fig|1324352.5.peg.1187"/>
<dbReference type="OrthoDB" id="3251881at2"/>
<dbReference type="AlphaFoldDB" id="A0A0G3M0L8"/>
<dbReference type="Gene3D" id="3.40.50.2000">
    <property type="entry name" value="Glycogen Phosphorylase B"/>
    <property type="match status" value="1"/>
</dbReference>
<dbReference type="Proteomes" id="UP000035213">
    <property type="component" value="Chromosome"/>
</dbReference>
<proteinExistence type="predicted"/>
<dbReference type="EMBL" id="CP009928">
    <property type="protein sequence ID" value="AKK72180.1"/>
    <property type="molecule type" value="Genomic_DNA"/>
</dbReference>
<organism evidence="2 3">
    <name type="scientific">Chryseobacterium gallinarum</name>
    <dbReference type="NCBI Taxonomy" id="1324352"/>
    <lineage>
        <taxon>Bacteria</taxon>
        <taxon>Pseudomonadati</taxon>
        <taxon>Bacteroidota</taxon>
        <taxon>Flavobacteriia</taxon>
        <taxon>Flavobacteriales</taxon>
        <taxon>Weeksellaceae</taxon>
        <taxon>Chryseobacterium group</taxon>
        <taxon>Chryseobacterium</taxon>
    </lineage>
</organism>